<gene>
    <name evidence="1" type="ORF">TVY486_1004600</name>
</gene>
<organism evidence="1">
    <name type="scientific">Trypanosoma vivax (strain Y486)</name>
    <dbReference type="NCBI Taxonomy" id="1055687"/>
    <lineage>
        <taxon>Eukaryota</taxon>
        <taxon>Discoba</taxon>
        <taxon>Euglenozoa</taxon>
        <taxon>Kinetoplastea</taxon>
        <taxon>Metakinetoplastina</taxon>
        <taxon>Trypanosomatida</taxon>
        <taxon>Trypanosomatidae</taxon>
        <taxon>Trypanosoma</taxon>
        <taxon>Duttonella</taxon>
    </lineage>
</organism>
<evidence type="ECO:0000313" key="1">
    <source>
        <dbReference type="EMBL" id="CCC51409.1"/>
    </source>
</evidence>
<proteinExistence type="predicted"/>
<dbReference type="InterPro" id="IPR029063">
    <property type="entry name" value="SAM-dependent_MTases_sf"/>
</dbReference>
<dbReference type="AlphaFoldDB" id="G0U6A6"/>
<dbReference type="VEuPathDB" id="TriTrypDB:TvY486_1004600"/>
<dbReference type="SUPFAM" id="SSF53335">
    <property type="entry name" value="S-adenosyl-L-methionine-dependent methyltransferases"/>
    <property type="match status" value="1"/>
</dbReference>
<evidence type="ECO:0008006" key="2">
    <source>
        <dbReference type="Google" id="ProtNLM"/>
    </source>
</evidence>
<dbReference type="Gene3D" id="3.40.50.150">
    <property type="entry name" value="Vaccinia Virus protein VP39"/>
    <property type="match status" value="1"/>
</dbReference>
<sequence>MTSVGHNNDDISNELALAGIKREVIRVFPFWKVFVELREAYRRKPELVSCEISVLARVPCQHFAGVDLLWVQSDIVVTNKKIIRRDRKMNKVECQVDKLQSKFCSMHFVHRNAHRAGDAGSYNLQSVLSLDMPEQMQCVAGNILHFTLLVHGMLRHAQCGDHSNSSFTILPSPFSAIVILGMGGNSIGCGLRHILGSEANIHLVEIEPAVVQVCKTVGLVKEEKNTHIHLGSAEEALHKCPINCTIIFMDAFEPIGGHMVNTMNIIKSAFDHLEADGLLVINEHSIPNEEQLAPLLQIFGNHNVQYINIRGCEESVIVAPKPGGKLDGLGSQCSKRLANKILSIFDSTHPRWMPNYMWIKQSRAICVQKEPTPMYARQWTS</sequence>
<reference evidence="1" key="1">
    <citation type="journal article" date="2012" name="Proc. Natl. Acad. Sci. U.S.A.">
        <title>Antigenic diversity is generated by distinct evolutionary mechanisms in African trypanosome species.</title>
        <authorList>
            <person name="Jackson A.P."/>
            <person name="Berry A."/>
            <person name="Aslett M."/>
            <person name="Allison H.C."/>
            <person name="Burton P."/>
            <person name="Vavrova-Anderson J."/>
            <person name="Brown R."/>
            <person name="Browne H."/>
            <person name="Corton N."/>
            <person name="Hauser H."/>
            <person name="Gamble J."/>
            <person name="Gilderthorp R."/>
            <person name="Marcello L."/>
            <person name="McQuillan J."/>
            <person name="Otto T.D."/>
            <person name="Quail M.A."/>
            <person name="Sanders M.J."/>
            <person name="van Tonder A."/>
            <person name="Ginger M.L."/>
            <person name="Field M.C."/>
            <person name="Barry J.D."/>
            <person name="Hertz-Fowler C."/>
            <person name="Berriman M."/>
        </authorList>
    </citation>
    <scope>NUCLEOTIDE SEQUENCE</scope>
    <source>
        <strain evidence="1">Y486</strain>
    </source>
</reference>
<dbReference type="EMBL" id="HE573026">
    <property type="protein sequence ID" value="CCC51409.1"/>
    <property type="molecule type" value="Genomic_DNA"/>
</dbReference>
<protein>
    <recommendedName>
        <fullName evidence="2">Spermidine synthase</fullName>
    </recommendedName>
</protein>
<name>G0U6A6_TRYVY</name>
<accession>G0U6A6</accession>